<protein>
    <submittedName>
        <fullName evidence="1">Uncharacterized protein</fullName>
    </submittedName>
</protein>
<organism evidence="1">
    <name type="scientific">marine sediment metagenome</name>
    <dbReference type="NCBI Taxonomy" id="412755"/>
    <lineage>
        <taxon>unclassified sequences</taxon>
        <taxon>metagenomes</taxon>
        <taxon>ecological metagenomes</taxon>
    </lineage>
</organism>
<proteinExistence type="predicted"/>
<dbReference type="EMBL" id="BART01001662">
    <property type="protein sequence ID" value="GAG72159.1"/>
    <property type="molecule type" value="Genomic_DNA"/>
</dbReference>
<gene>
    <name evidence="1" type="ORF">S01H4_05656</name>
</gene>
<reference evidence="1" key="1">
    <citation type="journal article" date="2014" name="Front. Microbiol.">
        <title>High frequency of phylogenetically diverse reductive dehalogenase-homologous genes in deep subseafloor sedimentary metagenomes.</title>
        <authorList>
            <person name="Kawai M."/>
            <person name="Futagami T."/>
            <person name="Toyoda A."/>
            <person name="Takaki Y."/>
            <person name="Nishi S."/>
            <person name="Hori S."/>
            <person name="Arai W."/>
            <person name="Tsubouchi T."/>
            <person name="Morono Y."/>
            <person name="Uchiyama I."/>
            <person name="Ito T."/>
            <person name="Fujiyama A."/>
            <person name="Inagaki F."/>
            <person name="Takami H."/>
        </authorList>
    </citation>
    <scope>NUCLEOTIDE SEQUENCE</scope>
    <source>
        <strain evidence="1">Expedition CK06-06</strain>
    </source>
</reference>
<sequence>MSPPFKSISFILEFENEGYNLSTLSSSVLVYKEQFTRNKEIPITQISITGI</sequence>
<evidence type="ECO:0000313" key="1">
    <source>
        <dbReference type="EMBL" id="GAG72159.1"/>
    </source>
</evidence>
<comment type="caution">
    <text evidence="1">The sequence shown here is derived from an EMBL/GenBank/DDBJ whole genome shotgun (WGS) entry which is preliminary data.</text>
</comment>
<accession>X0ZS68</accession>
<dbReference type="AlphaFoldDB" id="X0ZS68"/>
<name>X0ZS68_9ZZZZ</name>